<feature type="transmembrane region" description="Helical" evidence="1">
    <location>
        <begin position="218"/>
        <end position="238"/>
    </location>
</feature>
<dbReference type="OrthoDB" id="6835975at2"/>
<feature type="transmembrane region" description="Helical" evidence="1">
    <location>
        <begin position="69"/>
        <end position="89"/>
    </location>
</feature>
<feature type="transmembrane region" description="Helical" evidence="1">
    <location>
        <begin position="250"/>
        <end position="280"/>
    </location>
</feature>
<keyword evidence="1" id="KW-1133">Transmembrane helix</keyword>
<feature type="transmembrane region" description="Helical" evidence="1">
    <location>
        <begin position="101"/>
        <end position="125"/>
    </location>
</feature>
<evidence type="ECO:0000313" key="2">
    <source>
        <dbReference type="EMBL" id="SHL34980.1"/>
    </source>
</evidence>
<evidence type="ECO:0000256" key="1">
    <source>
        <dbReference type="SAM" id="Phobius"/>
    </source>
</evidence>
<keyword evidence="3" id="KW-1185">Reference proteome</keyword>
<dbReference type="STRING" id="1220495.SAMN05216288_1714"/>
<gene>
    <name evidence="2" type="ORF">SAMN05216288_1714</name>
</gene>
<dbReference type="RefSeq" id="WP_073263185.1">
    <property type="nucleotide sequence ID" value="NZ_FRBQ01000001.1"/>
</dbReference>
<feature type="transmembrane region" description="Helical" evidence="1">
    <location>
        <begin position="145"/>
        <end position="166"/>
    </location>
</feature>
<keyword evidence="1" id="KW-0472">Membrane</keyword>
<feature type="transmembrane region" description="Helical" evidence="1">
    <location>
        <begin position="187"/>
        <end position="206"/>
    </location>
</feature>
<keyword evidence="1" id="KW-0812">Transmembrane</keyword>
<organism evidence="2 3">
    <name type="scientific">Phytopseudomonas punonensis</name>
    <dbReference type="NCBI Taxonomy" id="1220495"/>
    <lineage>
        <taxon>Bacteria</taxon>
        <taxon>Pseudomonadati</taxon>
        <taxon>Pseudomonadota</taxon>
        <taxon>Gammaproteobacteria</taxon>
        <taxon>Pseudomonadales</taxon>
        <taxon>Pseudomonadaceae</taxon>
        <taxon>Phytopseudomonas</taxon>
    </lineage>
</organism>
<evidence type="ECO:0000313" key="3">
    <source>
        <dbReference type="Proteomes" id="UP000184305"/>
    </source>
</evidence>
<protein>
    <submittedName>
        <fullName evidence="2">Uncharacterized protein</fullName>
    </submittedName>
</protein>
<accession>A0A1M6ZX36</accession>
<reference evidence="3" key="1">
    <citation type="submission" date="2016-11" db="EMBL/GenBank/DDBJ databases">
        <authorList>
            <person name="Varghese N."/>
            <person name="Submissions S."/>
        </authorList>
    </citation>
    <scope>NUCLEOTIDE SEQUENCE [LARGE SCALE GENOMIC DNA]</scope>
    <source>
        <strain evidence="3">CECT 8089</strain>
    </source>
</reference>
<name>A0A1M6ZX36_9GAMM</name>
<dbReference type="Proteomes" id="UP000184305">
    <property type="component" value="Unassembled WGS sequence"/>
</dbReference>
<dbReference type="EMBL" id="FRBQ01000001">
    <property type="protein sequence ID" value="SHL34980.1"/>
    <property type="molecule type" value="Genomic_DNA"/>
</dbReference>
<dbReference type="AlphaFoldDB" id="A0A1M6ZX36"/>
<feature type="transmembrane region" description="Helical" evidence="1">
    <location>
        <begin position="28"/>
        <end position="49"/>
    </location>
</feature>
<proteinExistence type="predicted"/>
<sequence length="320" mass="35524">MVNPYAINPVEPVSSNDTRQASRLPIRLLFTALACCTASLVIHWVIMWLTLEPEYFQAYLNNLWQLAAYWLSALAVDGCSALLLARYYLQRHNLVDVSHPARLMALFVGLYLIAIFVVGLLYNLLWAQIGPWLYENAGGFSPTLLMLPLNLVSFMLATLLPLWLSLHLMRRAGQFQTGLTRVSRGQTALAFGLLFLVFYTKLLTLLPSTAISPYGMEWMLGLSSAIGLVYGLVALIAAHRSLPAQLPRLAIGRLLASVLVCMVIWLLVAGVLGFVLLVALYAGSEFLVLVLMVLFGVLLLALLWPVTHLSLRWIYRPLAA</sequence>
<feature type="transmembrane region" description="Helical" evidence="1">
    <location>
        <begin position="286"/>
        <end position="306"/>
    </location>
</feature>